<dbReference type="PRINTS" id="PR00040">
    <property type="entry name" value="HTHMERR"/>
</dbReference>
<name>A0ABV9RE77_9PSEU</name>
<evidence type="ECO:0000313" key="3">
    <source>
        <dbReference type="EMBL" id="MFC4831553.1"/>
    </source>
</evidence>
<dbReference type="InterPro" id="IPR000551">
    <property type="entry name" value="MerR-type_HTH_dom"/>
</dbReference>
<keyword evidence="1" id="KW-0238">DNA-binding</keyword>
<dbReference type="Proteomes" id="UP001595909">
    <property type="component" value="Unassembled WGS sequence"/>
</dbReference>
<accession>A0ABV9RE77</accession>
<dbReference type="InterPro" id="IPR009061">
    <property type="entry name" value="DNA-bd_dom_put_sf"/>
</dbReference>
<reference evidence="4" key="1">
    <citation type="journal article" date="2019" name="Int. J. Syst. Evol. Microbiol.">
        <title>The Global Catalogue of Microorganisms (GCM) 10K type strain sequencing project: providing services to taxonomists for standard genome sequencing and annotation.</title>
        <authorList>
            <consortium name="The Broad Institute Genomics Platform"/>
            <consortium name="The Broad Institute Genome Sequencing Center for Infectious Disease"/>
            <person name="Wu L."/>
            <person name="Ma J."/>
        </authorList>
    </citation>
    <scope>NUCLEOTIDE SEQUENCE [LARGE SCALE GENOMIC DNA]</scope>
    <source>
        <strain evidence="4">CCUG 50347</strain>
    </source>
</reference>
<organism evidence="3 4">
    <name type="scientific">Actinomycetospora chibensis</name>
    <dbReference type="NCBI Taxonomy" id="663606"/>
    <lineage>
        <taxon>Bacteria</taxon>
        <taxon>Bacillati</taxon>
        <taxon>Actinomycetota</taxon>
        <taxon>Actinomycetes</taxon>
        <taxon>Pseudonocardiales</taxon>
        <taxon>Pseudonocardiaceae</taxon>
        <taxon>Actinomycetospora</taxon>
    </lineage>
</organism>
<dbReference type="EMBL" id="JBHSIM010000005">
    <property type="protein sequence ID" value="MFC4831553.1"/>
    <property type="molecule type" value="Genomic_DNA"/>
</dbReference>
<gene>
    <name evidence="3" type="ORF">ACFPEL_03920</name>
</gene>
<dbReference type="SUPFAM" id="SSF46955">
    <property type="entry name" value="Putative DNA-binding domain"/>
    <property type="match status" value="1"/>
</dbReference>
<dbReference type="SMART" id="SM00422">
    <property type="entry name" value="HTH_MERR"/>
    <property type="match status" value="1"/>
</dbReference>
<evidence type="ECO:0000313" key="4">
    <source>
        <dbReference type="Proteomes" id="UP001595909"/>
    </source>
</evidence>
<proteinExistence type="predicted"/>
<comment type="caution">
    <text evidence="3">The sequence shown here is derived from an EMBL/GenBank/DDBJ whole genome shotgun (WGS) entry which is preliminary data.</text>
</comment>
<dbReference type="Pfam" id="PF13411">
    <property type="entry name" value="MerR_1"/>
    <property type="match status" value="1"/>
</dbReference>
<evidence type="ECO:0000259" key="2">
    <source>
        <dbReference type="PROSITE" id="PS50937"/>
    </source>
</evidence>
<dbReference type="PANTHER" id="PTHR30204">
    <property type="entry name" value="REDOX-CYCLING DRUG-SENSING TRANSCRIPTIONAL ACTIVATOR SOXR"/>
    <property type="match status" value="1"/>
</dbReference>
<feature type="domain" description="HTH merR-type" evidence="2">
    <location>
        <begin position="1"/>
        <end position="70"/>
    </location>
</feature>
<keyword evidence="4" id="KW-1185">Reference proteome</keyword>
<sequence>MRVAELSRRSGVSVASIKYYLREGLLPPGELTSPNQAHYDEEHLRRLRLVRALLDVGGLTVAGARDVLATVDDEQVDLHVALGTAQDAVMASVQPVEDDASVRAEKVVADLVARRGWRVSENNAGRRAAVDVLATLDRLGGDQVVGLLDVYAEAMEAVGDREVAAVVDRDEREGSVERVVVGIVLGGALIAALRGMAQESASARRVGPSGER</sequence>
<evidence type="ECO:0000256" key="1">
    <source>
        <dbReference type="ARBA" id="ARBA00023125"/>
    </source>
</evidence>
<dbReference type="PROSITE" id="PS50937">
    <property type="entry name" value="HTH_MERR_2"/>
    <property type="match status" value="1"/>
</dbReference>
<dbReference type="RefSeq" id="WP_274190993.1">
    <property type="nucleotide sequence ID" value="NZ_BAABHN010000005.1"/>
</dbReference>
<protein>
    <submittedName>
        <fullName evidence="3">MerR family transcriptional regulator</fullName>
    </submittedName>
</protein>
<dbReference type="InterPro" id="IPR047057">
    <property type="entry name" value="MerR_fam"/>
</dbReference>
<dbReference type="PANTHER" id="PTHR30204:SF98">
    <property type="entry name" value="HTH-TYPE TRANSCRIPTIONAL REGULATOR ADHR"/>
    <property type="match status" value="1"/>
</dbReference>
<dbReference type="Gene3D" id="1.10.1660.10">
    <property type="match status" value="1"/>
</dbReference>